<dbReference type="GeneID" id="119740443"/>
<dbReference type="OMA" id="HKADCAN"/>
<keyword evidence="4" id="KW-1185">Reference proteome</keyword>
<dbReference type="GO" id="GO:0030431">
    <property type="term" value="P:sleep"/>
    <property type="evidence" value="ECO:0007669"/>
    <property type="project" value="InterPro"/>
</dbReference>
<accession>A0A914B6V2</accession>
<evidence type="ECO:0000256" key="2">
    <source>
        <dbReference type="ARBA" id="ARBA00023180"/>
    </source>
</evidence>
<sequence>MQGYTNDLALNCYECTTFNSTGLRLPLDQQYTHKADCANSPSPDTYKGKSSCQGGTLFNAKCVKAAGTVKGKTRAGADVDIKDGTLRACFQIPVTYDNKCYEGAESATLILMIFPDLIPDQSNITGKLCICDGDNCNSGSAVRPLAALLALAFVAKLLAM</sequence>
<organism evidence="3 4">
    <name type="scientific">Patiria miniata</name>
    <name type="common">Bat star</name>
    <name type="synonym">Asterina miniata</name>
    <dbReference type="NCBI Taxonomy" id="46514"/>
    <lineage>
        <taxon>Eukaryota</taxon>
        <taxon>Metazoa</taxon>
        <taxon>Echinodermata</taxon>
        <taxon>Eleutherozoa</taxon>
        <taxon>Asterozoa</taxon>
        <taxon>Asteroidea</taxon>
        <taxon>Valvatacea</taxon>
        <taxon>Valvatida</taxon>
        <taxon>Asterinidae</taxon>
        <taxon>Patiria</taxon>
    </lineage>
</organism>
<name>A0A914B6V2_PATMI</name>
<reference evidence="3" key="1">
    <citation type="submission" date="2022-11" db="UniProtKB">
        <authorList>
            <consortium name="EnsemblMetazoa"/>
        </authorList>
    </citation>
    <scope>IDENTIFICATION</scope>
</reference>
<evidence type="ECO:0000256" key="1">
    <source>
        <dbReference type="ARBA" id="ARBA00022729"/>
    </source>
</evidence>
<keyword evidence="2" id="KW-0325">Glycoprotein</keyword>
<dbReference type="Pfam" id="PF17064">
    <property type="entry name" value="QVR"/>
    <property type="match status" value="1"/>
</dbReference>
<dbReference type="OrthoDB" id="10195770at2759"/>
<dbReference type="RefSeq" id="XP_038071689.1">
    <property type="nucleotide sequence ID" value="XM_038215761.1"/>
</dbReference>
<protein>
    <submittedName>
        <fullName evidence="3">Uncharacterized protein</fullName>
    </submittedName>
</protein>
<evidence type="ECO:0000313" key="3">
    <source>
        <dbReference type="EnsemblMetazoa" id="XP_038071689.1"/>
    </source>
</evidence>
<dbReference type="AlphaFoldDB" id="A0A914B6V2"/>
<proteinExistence type="predicted"/>
<dbReference type="GO" id="GO:0032222">
    <property type="term" value="P:regulation of synaptic transmission, cholinergic"/>
    <property type="evidence" value="ECO:0007669"/>
    <property type="project" value="InterPro"/>
</dbReference>
<dbReference type="InterPro" id="IPR031424">
    <property type="entry name" value="QVR-like"/>
</dbReference>
<keyword evidence="1" id="KW-0732">Signal</keyword>
<dbReference type="Proteomes" id="UP000887568">
    <property type="component" value="Unplaced"/>
</dbReference>
<dbReference type="EnsemblMetazoa" id="XM_038215761.1">
    <property type="protein sequence ID" value="XP_038071689.1"/>
    <property type="gene ID" value="LOC119740443"/>
</dbReference>
<evidence type="ECO:0000313" key="4">
    <source>
        <dbReference type="Proteomes" id="UP000887568"/>
    </source>
</evidence>